<dbReference type="GO" id="GO:0065002">
    <property type="term" value="P:intracellular protein transmembrane transport"/>
    <property type="evidence" value="ECO:0007669"/>
    <property type="project" value="UniProtKB-UniRule"/>
</dbReference>
<dbReference type="PANTHER" id="PTHR30612">
    <property type="entry name" value="SECA INNER MEMBRANE COMPONENT OF SEC PROTEIN SECRETION SYSTEM"/>
    <property type="match status" value="1"/>
</dbReference>
<dbReference type="PROSITE" id="PS51194">
    <property type="entry name" value="HELICASE_CTER"/>
    <property type="match status" value="1"/>
</dbReference>
<dbReference type="InterPro" id="IPR036266">
    <property type="entry name" value="SecA_Wing/Scaffold_sf"/>
</dbReference>
<keyword evidence="13 16" id="KW-0811">Translocation</keyword>
<dbReference type="FunFam" id="1.10.3060.10:FF:000001">
    <property type="entry name" value="Preprotein translocase subunit SecA"/>
    <property type="match status" value="1"/>
</dbReference>
<feature type="domain" description="Helicase C-terminal" evidence="20">
    <location>
        <begin position="435"/>
        <end position="635"/>
    </location>
</feature>
<dbReference type="Pfam" id="PF07516">
    <property type="entry name" value="SecA_SW"/>
    <property type="match status" value="1"/>
</dbReference>
<dbReference type="PROSITE" id="PS01312">
    <property type="entry name" value="SECA"/>
    <property type="match status" value="1"/>
</dbReference>
<dbReference type="Pfam" id="PF21090">
    <property type="entry name" value="P-loop_SecA"/>
    <property type="match status" value="1"/>
</dbReference>
<dbReference type="InterPro" id="IPR011115">
    <property type="entry name" value="SecA_DEAD"/>
</dbReference>
<keyword evidence="12 16" id="KW-1278">Translocase</keyword>
<comment type="subunit">
    <text evidence="16">Monomer and homodimer. Part of the essential Sec protein translocation apparatus which comprises SecA, SecYEG and auxiliary proteins SecDF-YajC and YidC.</text>
</comment>
<protein>
    <recommendedName>
        <fullName evidence="16 17">Protein translocase subunit SecA</fullName>
        <ecNumber evidence="16">7.4.2.8</ecNumber>
    </recommendedName>
</protein>
<dbReference type="SUPFAM" id="SSF81767">
    <property type="entry name" value="Pre-protein crosslinking domain of SecA"/>
    <property type="match status" value="1"/>
</dbReference>
<feature type="compositionally biased region" description="Low complexity" evidence="18">
    <location>
        <begin position="854"/>
        <end position="863"/>
    </location>
</feature>
<dbReference type="FunFam" id="3.40.50.300:FF:000113">
    <property type="entry name" value="Preprotein translocase subunit SecA"/>
    <property type="match status" value="1"/>
</dbReference>
<dbReference type="RefSeq" id="WP_124008990.1">
    <property type="nucleotide sequence ID" value="NZ_PKPZ01000022.1"/>
</dbReference>
<keyword evidence="10 16" id="KW-0067">ATP-binding</keyword>
<evidence type="ECO:0000256" key="9">
    <source>
        <dbReference type="ARBA" id="ARBA00022833"/>
    </source>
</evidence>
<dbReference type="CDD" id="cd18803">
    <property type="entry name" value="SF2_C_secA"/>
    <property type="match status" value="1"/>
</dbReference>
<dbReference type="GO" id="GO:0043952">
    <property type="term" value="P:protein transport by the Sec complex"/>
    <property type="evidence" value="ECO:0007669"/>
    <property type="project" value="TreeGrafter"/>
</dbReference>
<dbReference type="GO" id="GO:0017038">
    <property type="term" value="P:protein import"/>
    <property type="evidence" value="ECO:0007669"/>
    <property type="project" value="InterPro"/>
</dbReference>
<dbReference type="GO" id="GO:0008564">
    <property type="term" value="F:protein-exporting ATPase activity"/>
    <property type="evidence" value="ECO:0007669"/>
    <property type="project" value="UniProtKB-EC"/>
</dbReference>
<dbReference type="FunFam" id="3.40.50.300:FF:000081">
    <property type="entry name" value="Preprotein translocase subunit SecA"/>
    <property type="match status" value="1"/>
</dbReference>
<evidence type="ECO:0000256" key="17">
    <source>
        <dbReference type="RuleBase" id="RU003874"/>
    </source>
</evidence>
<evidence type="ECO:0000256" key="13">
    <source>
        <dbReference type="ARBA" id="ARBA00023010"/>
    </source>
</evidence>
<evidence type="ECO:0000256" key="5">
    <source>
        <dbReference type="ARBA" id="ARBA00022490"/>
    </source>
</evidence>
<dbReference type="EMBL" id="PKPZ01000022">
    <property type="protein sequence ID" value="RPB34633.1"/>
    <property type="molecule type" value="Genomic_DNA"/>
</dbReference>
<evidence type="ECO:0000259" key="19">
    <source>
        <dbReference type="PROSITE" id="PS51192"/>
    </source>
</evidence>
<dbReference type="InterPro" id="IPR027417">
    <property type="entry name" value="P-loop_NTPase"/>
</dbReference>
<dbReference type="PRINTS" id="PR00906">
    <property type="entry name" value="SECA"/>
</dbReference>
<evidence type="ECO:0000259" key="21">
    <source>
        <dbReference type="PROSITE" id="PS51196"/>
    </source>
</evidence>
<dbReference type="GO" id="GO:0046872">
    <property type="term" value="F:metal ion binding"/>
    <property type="evidence" value="ECO:0007669"/>
    <property type="project" value="UniProtKB-KW"/>
</dbReference>
<dbReference type="Gene3D" id="3.40.50.300">
    <property type="entry name" value="P-loop containing nucleotide triphosphate hydrolases"/>
    <property type="match status" value="2"/>
</dbReference>
<keyword evidence="9" id="KW-0862">Zinc</keyword>
<dbReference type="PANTHER" id="PTHR30612:SF0">
    <property type="entry name" value="CHLOROPLAST PROTEIN-TRANSPORTING ATPASE"/>
    <property type="match status" value="1"/>
</dbReference>
<dbReference type="SUPFAM" id="SSF81886">
    <property type="entry name" value="Helical scaffold and wing domains of SecA"/>
    <property type="match status" value="1"/>
</dbReference>
<comment type="catalytic activity">
    <reaction evidence="15 16">
        <text>ATP + H2O + cellular proteinSide 1 = ADP + phosphate + cellular proteinSide 2.</text>
        <dbReference type="EC" id="7.4.2.8"/>
    </reaction>
</comment>
<evidence type="ECO:0000256" key="18">
    <source>
        <dbReference type="SAM" id="MobiDB-lite"/>
    </source>
</evidence>
<dbReference type="SMART" id="SM00957">
    <property type="entry name" value="SecA_DEAD"/>
    <property type="match status" value="1"/>
</dbReference>
<dbReference type="FunFam" id="3.90.1440.10:FF:000001">
    <property type="entry name" value="Preprotein translocase subunit SecA"/>
    <property type="match status" value="1"/>
</dbReference>
<dbReference type="Proteomes" id="UP000283878">
    <property type="component" value="Unassembled WGS sequence"/>
</dbReference>
<evidence type="ECO:0000256" key="14">
    <source>
        <dbReference type="ARBA" id="ARBA00023136"/>
    </source>
</evidence>
<evidence type="ECO:0000256" key="4">
    <source>
        <dbReference type="ARBA" id="ARBA00022475"/>
    </source>
</evidence>
<dbReference type="HAMAP" id="MF_01382">
    <property type="entry name" value="SecA"/>
    <property type="match status" value="1"/>
</dbReference>
<comment type="similarity">
    <text evidence="2 16 17">Belongs to the SecA family.</text>
</comment>
<keyword evidence="7" id="KW-0479">Metal-binding</keyword>
<evidence type="ECO:0000256" key="10">
    <source>
        <dbReference type="ARBA" id="ARBA00022840"/>
    </source>
</evidence>
<dbReference type="SMART" id="SM00958">
    <property type="entry name" value="SecA_PP_bind"/>
    <property type="match status" value="1"/>
</dbReference>
<dbReference type="NCBIfam" id="NF009538">
    <property type="entry name" value="PRK12904.1"/>
    <property type="match status" value="1"/>
</dbReference>
<reference evidence="22 23" key="1">
    <citation type="journal article" date="2018" name="AMB Express">
        <title>Occurrence and significance of pathogenicity and fitness islands in environmental vibrios.</title>
        <authorList>
            <person name="Klein S."/>
            <person name="Pipes S."/>
            <person name="Lovell C.R."/>
        </authorList>
    </citation>
    <scope>NUCLEOTIDE SEQUENCE [LARGE SCALE GENOMIC DNA]</scope>
    <source>
        <strain evidence="22 23">JBS-8-11-1</strain>
    </source>
</reference>
<dbReference type="Gene3D" id="3.90.1440.10">
    <property type="entry name" value="SecA, preprotein cross-linking domain"/>
    <property type="match status" value="1"/>
</dbReference>
<comment type="subcellular location">
    <subcellularLocation>
        <location evidence="16">Cell membrane</location>
        <topology evidence="16">Peripheral membrane protein</topology>
        <orientation evidence="16">Cytoplasmic side</orientation>
    </subcellularLocation>
    <subcellularLocation>
        <location evidence="16">Cytoplasm</location>
    </subcellularLocation>
    <text evidence="16">Distribution is 50-50.</text>
</comment>
<feature type="binding site" evidence="16">
    <location>
        <position position="87"/>
    </location>
    <ligand>
        <name>ATP</name>
        <dbReference type="ChEBI" id="CHEBI:30616"/>
    </ligand>
</feature>
<dbReference type="GO" id="GO:0006605">
    <property type="term" value="P:protein targeting"/>
    <property type="evidence" value="ECO:0007669"/>
    <property type="project" value="UniProtKB-UniRule"/>
</dbReference>
<feature type="binding site" evidence="16">
    <location>
        <begin position="105"/>
        <end position="109"/>
    </location>
    <ligand>
        <name>ATP</name>
        <dbReference type="ChEBI" id="CHEBI:30616"/>
    </ligand>
</feature>
<dbReference type="GO" id="GO:0005886">
    <property type="term" value="C:plasma membrane"/>
    <property type="evidence" value="ECO:0007669"/>
    <property type="project" value="UniProtKB-SubCell"/>
</dbReference>
<dbReference type="PROSITE" id="PS51196">
    <property type="entry name" value="SECA_MOTOR_DEAD"/>
    <property type="match status" value="1"/>
</dbReference>
<dbReference type="InterPro" id="IPR004027">
    <property type="entry name" value="SEC_C_motif"/>
</dbReference>
<keyword evidence="4 16" id="KW-1003">Cell membrane</keyword>
<keyword evidence="6" id="KW-0997">Cell inner membrane</keyword>
<dbReference type="InterPro" id="IPR044722">
    <property type="entry name" value="SecA_SF2_C"/>
</dbReference>
<dbReference type="PROSITE" id="PS51192">
    <property type="entry name" value="HELICASE_ATP_BIND_1"/>
    <property type="match status" value="1"/>
</dbReference>
<dbReference type="Pfam" id="PF07517">
    <property type="entry name" value="SecA_DEAD"/>
    <property type="match status" value="1"/>
</dbReference>
<evidence type="ECO:0000256" key="16">
    <source>
        <dbReference type="HAMAP-Rule" id="MF_01382"/>
    </source>
</evidence>
<comment type="function">
    <text evidence="16">Part of the Sec protein translocase complex. Interacts with the SecYEG preprotein conducting channel. Has a central role in coupling the hydrolysis of ATP to the transfer of proteins into and across the cell membrane, serving both as a receptor for the preprotein-SecB complex and as an ATP-driven molecular motor driving the stepwise translocation of polypeptide chains across the membrane.</text>
</comment>
<comment type="cofactor">
    <cofactor evidence="1">
        <name>Zn(2+)</name>
        <dbReference type="ChEBI" id="CHEBI:29105"/>
    </cofactor>
</comment>
<keyword evidence="8 16" id="KW-0547">Nucleotide-binding</keyword>
<dbReference type="AlphaFoldDB" id="A0AAX1XI70"/>
<dbReference type="GO" id="GO:0005829">
    <property type="term" value="C:cytosol"/>
    <property type="evidence" value="ECO:0007669"/>
    <property type="project" value="TreeGrafter"/>
</dbReference>
<dbReference type="InterPro" id="IPR011116">
    <property type="entry name" value="SecA_Wing/Scaffold"/>
</dbReference>
<evidence type="ECO:0000256" key="6">
    <source>
        <dbReference type="ARBA" id="ARBA00022519"/>
    </source>
</evidence>
<dbReference type="EC" id="7.4.2.8" evidence="16"/>
<feature type="domain" description="SecA family profile" evidence="21">
    <location>
        <begin position="3"/>
        <end position="619"/>
    </location>
</feature>
<accession>A0AAX1XI70</accession>
<dbReference type="NCBIfam" id="TIGR00963">
    <property type="entry name" value="secA"/>
    <property type="match status" value="1"/>
</dbReference>
<evidence type="ECO:0000256" key="15">
    <source>
        <dbReference type="ARBA" id="ARBA00034006"/>
    </source>
</evidence>
<dbReference type="Gene3D" id="1.10.3060.10">
    <property type="entry name" value="Helical scaffold and wing domains of SecA"/>
    <property type="match status" value="1"/>
</dbReference>
<sequence length="909" mass="103409">MITKLLTKVIGSRNDRTLRRLRKIVKEINNYEPTFEALSDEELKAKTVEFRERLEKGETLDKLLPEAFATVREASKRVYGMRHFDVQLIGGMVLNAGQIAEMRTGEGKTLTATLPAYLNALAGKGVHIVTVNDYLAKRDAETNRPLFEFLGMTVGVNVPNMPPQEKKEAYQADILYGTNNEFGFDYLRDNMAFRSEDRVQRDRFFAVVDEVDSILIDEARTPLIISGPAEDSSELYTRINLLIPHLKKQDKEDSEEYRGDGHYTVDEKSKQVYLTETGQEYVEELLVKNGLMEEGDTLYSPANISMLHHVNAALRAHVLFERNVDYIVTDEGEVVIVDEHTGRTMPGRRWSEGLHQAVEAKEGVKIQNENQTLASITFQNYFRLYEKLSGMTGTADTEAFEFQSIYGLETVVIPTNKPMIRNDMPDVVYRTEVEKFAAIIEDIKERVAKGQPTLVGTVSIEKSELLSNALKKAKIKHNVLNAKFHEKEAEIVAEAGMPGAVTIATNMAGRGTDIVLGGSWQSKVEALENPTQEQIDAIKAEWKVVHDQVLEAGGLHIIGTERHESRRIDNQLRGRSGRQGDAGSSRFYLSMEDSLLRIFTSDRMASLIQSGMEEGEAIESKMLSRSIEKAQRKVEGRNFDIRKQLLEYDDVANDQRKVVYELRDELMNVEDISGMIEQNREDVLTAVIDEYIPPQSLEDMWDVEGLQERLKADFDLDAPVKQWLEEDDKLYEEALREKIINLAVEVYKEKEEVVGAQVLRNFEKSVMLQTLDTLWKEHLAAMDHLRQGIHLRGYAQKNPKQEYKRESFELFEGLLEALKTDVITVLSRVRVQQQEEVERMEEQRRAQAEEAARRAQAQHAAAQNPLSEGEESEEGSNQPMVRDERKVGRNEPCPCGSGKKYKQCHGKID</sequence>
<feature type="compositionally biased region" description="Basic and acidic residues" evidence="18">
    <location>
        <begin position="836"/>
        <end position="853"/>
    </location>
</feature>
<evidence type="ECO:0000313" key="23">
    <source>
        <dbReference type="Proteomes" id="UP000283878"/>
    </source>
</evidence>
<proteinExistence type="inferred from homology"/>
<keyword evidence="3 16" id="KW-0813">Transport</keyword>
<feature type="region of interest" description="Disordered" evidence="18">
    <location>
        <begin position="834"/>
        <end position="909"/>
    </location>
</feature>
<keyword evidence="11 16" id="KW-0653">Protein transport</keyword>
<keyword evidence="14 16" id="KW-0472">Membrane</keyword>
<dbReference type="InterPro" id="IPR014001">
    <property type="entry name" value="Helicase_ATP-bd"/>
</dbReference>
<dbReference type="InterPro" id="IPR000185">
    <property type="entry name" value="SecA"/>
</dbReference>
<feature type="compositionally biased region" description="Basic residues" evidence="18">
    <location>
        <begin position="899"/>
        <end position="909"/>
    </location>
</feature>
<dbReference type="Pfam" id="PF01043">
    <property type="entry name" value="SecA_PP_bind"/>
    <property type="match status" value="1"/>
</dbReference>
<evidence type="ECO:0000256" key="3">
    <source>
        <dbReference type="ARBA" id="ARBA00022448"/>
    </source>
</evidence>
<dbReference type="InterPro" id="IPR020937">
    <property type="entry name" value="SecA_CS"/>
</dbReference>
<evidence type="ECO:0000256" key="1">
    <source>
        <dbReference type="ARBA" id="ARBA00001947"/>
    </source>
</evidence>
<feature type="binding site" evidence="16">
    <location>
        <position position="513"/>
    </location>
    <ligand>
        <name>ATP</name>
        <dbReference type="ChEBI" id="CHEBI:30616"/>
    </ligand>
</feature>
<dbReference type="GO" id="GO:0031522">
    <property type="term" value="C:cell envelope Sec protein transport complex"/>
    <property type="evidence" value="ECO:0007669"/>
    <property type="project" value="UniProtKB-ARBA"/>
</dbReference>
<organism evidence="22 23">
    <name type="scientific">Vibrio diabolicus</name>
    <dbReference type="NCBI Taxonomy" id="50719"/>
    <lineage>
        <taxon>Bacteria</taxon>
        <taxon>Pseudomonadati</taxon>
        <taxon>Pseudomonadota</taxon>
        <taxon>Gammaproteobacteria</taxon>
        <taxon>Vibrionales</taxon>
        <taxon>Vibrionaceae</taxon>
        <taxon>Vibrio</taxon>
        <taxon>Vibrio diabolicus subgroup</taxon>
    </lineage>
</organism>
<dbReference type="InterPro" id="IPR036670">
    <property type="entry name" value="SecA_X-link_sf"/>
</dbReference>
<evidence type="ECO:0000256" key="11">
    <source>
        <dbReference type="ARBA" id="ARBA00022927"/>
    </source>
</evidence>
<evidence type="ECO:0000259" key="20">
    <source>
        <dbReference type="PROSITE" id="PS51194"/>
    </source>
</evidence>
<dbReference type="InterPro" id="IPR001650">
    <property type="entry name" value="Helicase_C-like"/>
</dbReference>
<dbReference type="InterPro" id="IPR014018">
    <property type="entry name" value="SecA_motor_DEAD"/>
</dbReference>
<dbReference type="SUPFAM" id="SSF52540">
    <property type="entry name" value="P-loop containing nucleoside triphosphate hydrolases"/>
    <property type="match status" value="2"/>
</dbReference>
<evidence type="ECO:0000256" key="8">
    <source>
        <dbReference type="ARBA" id="ARBA00022741"/>
    </source>
</evidence>
<gene>
    <name evidence="16" type="primary">secA</name>
    <name evidence="22" type="ORF">CYQ91_20630</name>
</gene>
<dbReference type="GO" id="GO:0005524">
    <property type="term" value="F:ATP binding"/>
    <property type="evidence" value="ECO:0007669"/>
    <property type="project" value="UniProtKB-UniRule"/>
</dbReference>
<feature type="domain" description="Helicase ATP-binding" evidence="19">
    <location>
        <begin position="89"/>
        <end position="247"/>
    </location>
</feature>
<dbReference type="Pfam" id="PF02810">
    <property type="entry name" value="SEC-C"/>
    <property type="match status" value="1"/>
</dbReference>
<evidence type="ECO:0000256" key="2">
    <source>
        <dbReference type="ARBA" id="ARBA00007650"/>
    </source>
</evidence>
<evidence type="ECO:0000256" key="7">
    <source>
        <dbReference type="ARBA" id="ARBA00022723"/>
    </source>
</evidence>
<comment type="caution">
    <text evidence="22">The sequence shown here is derived from an EMBL/GenBank/DDBJ whole genome shotgun (WGS) entry which is preliminary data.</text>
</comment>
<dbReference type="InterPro" id="IPR011130">
    <property type="entry name" value="SecA_preprotein_X-link_dom"/>
</dbReference>
<name>A0AAX1XI70_9VIBR</name>
<dbReference type="CDD" id="cd17928">
    <property type="entry name" value="DEXDc_SecA"/>
    <property type="match status" value="1"/>
</dbReference>
<keyword evidence="5 16" id="KW-0963">Cytoplasm</keyword>
<evidence type="ECO:0000313" key="22">
    <source>
        <dbReference type="EMBL" id="RPB34633.1"/>
    </source>
</evidence>
<evidence type="ECO:0000256" key="12">
    <source>
        <dbReference type="ARBA" id="ARBA00022967"/>
    </source>
</evidence>